<dbReference type="OrthoDB" id="2412648at2759"/>
<evidence type="ECO:0000313" key="3">
    <source>
        <dbReference type="Proteomes" id="UP000054107"/>
    </source>
</evidence>
<dbReference type="Proteomes" id="UP000054107">
    <property type="component" value="Unassembled WGS sequence"/>
</dbReference>
<dbReference type="EMBL" id="LN733457">
    <property type="protein sequence ID" value="CEP16986.1"/>
    <property type="molecule type" value="Genomic_DNA"/>
</dbReference>
<sequence length="209" mass="21192">MLLDLPSASPIQAGQEWVSGWTMNFSSPLFLDSLKLMCTKYTADYMPFMTKAGTCMAACTSDDPEYFNAEFAGACAWYAQHSGDTCASDTTAAQTTITAVQTTTATQTIITDTVRTTTITAAAGTTTATVNSIASTGFSALPSGVSLASNALSIISVPASASSTSASNGASPATSASTPVGEQSGNAAGTLQFSSYAIALVAGADFLTF</sequence>
<reference evidence="2 3" key="1">
    <citation type="submission" date="2014-09" db="EMBL/GenBank/DDBJ databases">
        <authorList>
            <person name="Ellenberger Sabrina"/>
        </authorList>
    </citation>
    <scope>NUCLEOTIDE SEQUENCE [LARGE SCALE GENOMIC DNA]</scope>
    <source>
        <strain evidence="2 3">CBS 412.66</strain>
    </source>
</reference>
<gene>
    <name evidence="2" type="primary">PARPA_11272.1 scaffold 43311</name>
</gene>
<feature type="region of interest" description="Disordered" evidence="1">
    <location>
        <begin position="162"/>
        <end position="182"/>
    </location>
</feature>
<evidence type="ECO:0000313" key="2">
    <source>
        <dbReference type="EMBL" id="CEP16986.1"/>
    </source>
</evidence>
<proteinExistence type="predicted"/>
<organism evidence="2 3">
    <name type="scientific">Parasitella parasitica</name>
    <dbReference type="NCBI Taxonomy" id="35722"/>
    <lineage>
        <taxon>Eukaryota</taxon>
        <taxon>Fungi</taxon>
        <taxon>Fungi incertae sedis</taxon>
        <taxon>Mucoromycota</taxon>
        <taxon>Mucoromycotina</taxon>
        <taxon>Mucoromycetes</taxon>
        <taxon>Mucorales</taxon>
        <taxon>Mucorineae</taxon>
        <taxon>Mucoraceae</taxon>
        <taxon>Parasitella</taxon>
    </lineage>
</organism>
<accession>A0A0B7NER4</accession>
<protein>
    <submittedName>
        <fullName evidence="2">Uncharacterized protein</fullName>
    </submittedName>
</protein>
<dbReference type="AlphaFoldDB" id="A0A0B7NER4"/>
<keyword evidence="3" id="KW-1185">Reference proteome</keyword>
<name>A0A0B7NER4_9FUNG</name>
<feature type="compositionally biased region" description="Low complexity" evidence="1">
    <location>
        <begin position="162"/>
        <end position="181"/>
    </location>
</feature>
<evidence type="ECO:0000256" key="1">
    <source>
        <dbReference type="SAM" id="MobiDB-lite"/>
    </source>
</evidence>